<evidence type="ECO:0000256" key="2">
    <source>
        <dbReference type="ARBA" id="ARBA00022737"/>
    </source>
</evidence>
<dbReference type="GO" id="GO:0005509">
    <property type="term" value="F:calcium ion binding"/>
    <property type="evidence" value="ECO:0007669"/>
    <property type="project" value="InterPro"/>
</dbReference>
<keyword evidence="2" id="KW-0677">Repeat</keyword>
<evidence type="ECO:0000256" key="1">
    <source>
        <dbReference type="ARBA" id="ARBA00022723"/>
    </source>
</evidence>
<dbReference type="Pfam" id="PF13499">
    <property type="entry name" value="EF-hand_7"/>
    <property type="match status" value="2"/>
</dbReference>
<feature type="domain" description="EF-hand" evidence="3">
    <location>
        <begin position="35"/>
        <end position="70"/>
    </location>
</feature>
<dbReference type="SMART" id="SM00054">
    <property type="entry name" value="EFh"/>
    <property type="match status" value="4"/>
</dbReference>
<evidence type="ECO:0000313" key="5">
    <source>
        <dbReference type="Proteomes" id="UP000811609"/>
    </source>
</evidence>
<dbReference type="InterPro" id="IPR039647">
    <property type="entry name" value="EF_hand_pair_protein_CML-like"/>
</dbReference>
<proteinExistence type="predicted"/>
<dbReference type="AlphaFoldDB" id="A0A8T1Q711"/>
<gene>
    <name evidence="4" type="ORF">CIPAW_06G025500</name>
</gene>
<feature type="domain" description="EF-hand" evidence="3">
    <location>
        <begin position="146"/>
        <end position="179"/>
    </location>
</feature>
<sequence length="179" mass="19431">MSLNIKTQALAALSLKLFQSMAQSRPARVETETLNHVLSLVEAFRAFDADNDGAITAAELSGIMGSLGYNPSEQEISEMMQRGDTNKDGLLTMEEFLELNTKNLELDSWGDLLKRSFQAFDDDGNEALTGEELFGAISNLQPIGTLSLEDCQAIVASMDVDGDGAVSFEDFKVIVNSLL</sequence>
<protein>
    <recommendedName>
        <fullName evidence="3">EF-hand domain-containing protein</fullName>
    </recommendedName>
</protein>
<feature type="domain" description="EF-hand" evidence="3">
    <location>
        <begin position="71"/>
        <end position="106"/>
    </location>
</feature>
<dbReference type="PROSITE" id="PS50222">
    <property type="entry name" value="EF_HAND_2"/>
    <property type="match status" value="3"/>
</dbReference>
<organism evidence="4 5">
    <name type="scientific">Carya illinoinensis</name>
    <name type="common">Pecan</name>
    <dbReference type="NCBI Taxonomy" id="32201"/>
    <lineage>
        <taxon>Eukaryota</taxon>
        <taxon>Viridiplantae</taxon>
        <taxon>Streptophyta</taxon>
        <taxon>Embryophyta</taxon>
        <taxon>Tracheophyta</taxon>
        <taxon>Spermatophyta</taxon>
        <taxon>Magnoliopsida</taxon>
        <taxon>eudicotyledons</taxon>
        <taxon>Gunneridae</taxon>
        <taxon>Pentapetalae</taxon>
        <taxon>rosids</taxon>
        <taxon>fabids</taxon>
        <taxon>Fagales</taxon>
        <taxon>Juglandaceae</taxon>
        <taxon>Carya</taxon>
    </lineage>
</organism>
<dbReference type="CDD" id="cd00051">
    <property type="entry name" value="EFh"/>
    <property type="match status" value="1"/>
</dbReference>
<dbReference type="InterPro" id="IPR002048">
    <property type="entry name" value="EF_hand_dom"/>
</dbReference>
<dbReference type="InterPro" id="IPR018247">
    <property type="entry name" value="EF_Hand_1_Ca_BS"/>
</dbReference>
<evidence type="ECO:0000259" key="3">
    <source>
        <dbReference type="PROSITE" id="PS50222"/>
    </source>
</evidence>
<dbReference type="EMBL" id="CM031814">
    <property type="protein sequence ID" value="KAG6650193.1"/>
    <property type="molecule type" value="Genomic_DNA"/>
</dbReference>
<accession>A0A8T1Q711</accession>
<keyword evidence="5" id="KW-1185">Reference proteome</keyword>
<name>A0A8T1Q711_CARIL</name>
<keyword evidence="1" id="KW-0479">Metal-binding</keyword>
<dbReference type="PANTHER" id="PTHR10891">
    <property type="entry name" value="EF-HAND CALCIUM-BINDING DOMAIN CONTAINING PROTEIN"/>
    <property type="match status" value="1"/>
</dbReference>
<evidence type="ECO:0000313" key="4">
    <source>
        <dbReference type="EMBL" id="KAG6650193.1"/>
    </source>
</evidence>
<dbReference type="PROSITE" id="PS00018">
    <property type="entry name" value="EF_HAND_1"/>
    <property type="match status" value="3"/>
</dbReference>
<reference evidence="4" key="1">
    <citation type="submission" date="2020-12" db="EMBL/GenBank/DDBJ databases">
        <title>WGS assembly of Carya illinoinensis cv. Pawnee.</title>
        <authorList>
            <person name="Platts A."/>
            <person name="Shu S."/>
            <person name="Wright S."/>
            <person name="Barry K."/>
            <person name="Edger P."/>
            <person name="Pires J.C."/>
            <person name="Schmutz J."/>
        </authorList>
    </citation>
    <scope>NUCLEOTIDE SEQUENCE</scope>
    <source>
        <tissue evidence="4">Leaf</tissue>
    </source>
</reference>
<dbReference type="FunFam" id="1.10.238.10:FF:000527">
    <property type="entry name" value="Calmodulin-3"/>
    <property type="match status" value="1"/>
</dbReference>
<dbReference type="Proteomes" id="UP000811609">
    <property type="component" value="Chromosome 6"/>
</dbReference>
<comment type="caution">
    <text evidence="4">The sequence shown here is derived from an EMBL/GenBank/DDBJ whole genome shotgun (WGS) entry which is preliminary data.</text>
</comment>